<proteinExistence type="predicted"/>
<dbReference type="PANTHER" id="PTHR24074">
    <property type="entry name" value="CO-CHAPERONE PROTEIN DJLA"/>
    <property type="match status" value="1"/>
</dbReference>
<name>A0A9P8KYC7_9PEZI</name>
<keyword evidence="4" id="KW-1185">Reference proteome</keyword>
<dbReference type="AlphaFoldDB" id="A0A9P8KYC7"/>
<accession>A0A9P8KYC7</accession>
<dbReference type="CDD" id="cd06257">
    <property type="entry name" value="DnaJ"/>
    <property type="match status" value="1"/>
</dbReference>
<comment type="caution">
    <text evidence="3">The sequence shown here is derived from an EMBL/GenBank/DDBJ whole genome shotgun (WGS) entry which is preliminary data.</text>
</comment>
<feature type="transmembrane region" description="Helical" evidence="1">
    <location>
        <begin position="172"/>
        <end position="192"/>
    </location>
</feature>
<dbReference type="PROSITE" id="PS50076">
    <property type="entry name" value="DNAJ_2"/>
    <property type="match status" value="1"/>
</dbReference>
<feature type="domain" description="J" evidence="2">
    <location>
        <begin position="27"/>
        <end position="114"/>
    </location>
</feature>
<dbReference type="SUPFAM" id="SSF46565">
    <property type="entry name" value="Chaperone J-domain"/>
    <property type="match status" value="1"/>
</dbReference>
<keyword evidence="1" id="KW-0812">Transmembrane</keyword>
<evidence type="ECO:0000313" key="4">
    <source>
        <dbReference type="Proteomes" id="UP000698800"/>
    </source>
</evidence>
<dbReference type="InterPro" id="IPR036869">
    <property type="entry name" value="J_dom_sf"/>
</dbReference>
<sequence>MRANFPRQCRGGRRQYAQVFNSMESDPHWPDLPLNALPTPYQIFNQKKDAPYSKQRFYDLVKLYHPDRNGHAEVDCLNNCRVPRAIGLERYRLVVAANGILSDPIKRDAYDRYGAGWNGMPEVIGHRGSDSNGDYPADSGWGERGSPSQNATWEDWERWYQRDAKGPQKPQIFSNNAFLSLVIFLAALGSLGQATRAGNSSMNALLERDRRHDQMSKDLMKRRKEATSMAGNREGRIRRFLKMRDPEGYRVTDPLGEGCK</sequence>
<dbReference type="OrthoDB" id="17458at2759"/>
<gene>
    <name evidence="3" type="ORF">FGG08_003217</name>
</gene>
<keyword evidence="1" id="KW-1133">Transmembrane helix</keyword>
<evidence type="ECO:0000259" key="2">
    <source>
        <dbReference type="PROSITE" id="PS50076"/>
    </source>
</evidence>
<dbReference type="Proteomes" id="UP000698800">
    <property type="component" value="Unassembled WGS sequence"/>
</dbReference>
<protein>
    <recommendedName>
        <fullName evidence="2">J domain-containing protein</fullName>
    </recommendedName>
</protein>
<dbReference type="InterPro" id="IPR001623">
    <property type="entry name" value="DnaJ_domain"/>
</dbReference>
<reference evidence="3" key="1">
    <citation type="submission" date="2021-03" db="EMBL/GenBank/DDBJ databases">
        <title>Comparative genomics and phylogenomic investigation of the class Geoglossomycetes provide insights into ecological specialization and systematics.</title>
        <authorList>
            <person name="Melie T."/>
            <person name="Pirro S."/>
            <person name="Miller A.N."/>
            <person name="Quandt A."/>
        </authorList>
    </citation>
    <scope>NUCLEOTIDE SEQUENCE</scope>
    <source>
        <strain evidence="3">GBOQ0MN5Z8</strain>
    </source>
</reference>
<evidence type="ECO:0000313" key="3">
    <source>
        <dbReference type="EMBL" id="KAH0542372.1"/>
    </source>
</evidence>
<evidence type="ECO:0000256" key="1">
    <source>
        <dbReference type="SAM" id="Phobius"/>
    </source>
</evidence>
<dbReference type="InterPro" id="IPR050817">
    <property type="entry name" value="DjlA_DnaK_co-chaperone"/>
</dbReference>
<dbReference type="EMBL" id="JAGHQL010000055">
    <property type="protein sequence ID" value="KAH0542372.1"/>
    <property type="molecule type" value="Genomic_DNA"/>
</dbReference>
<dbReference type="Gene3D" id="1.10.287.110">
    <property type="entry name" value="DnaJ domain"/>
    <property type="match status" value="1"/>
</dbReference>
<organism evidence="3 4">
    <name type="scientific">Glutinoglossum americanum</name>
    <dbReference type="NCBI Taxonomy" id="1670608"/>
    <lineage>
        <taxon>Eukaryota</taxon>
        <taxon>Fungi</taxon>
        <taxon>Dikarya</taxon>
        <taxon>Ascomycota</taxon>
        <taxon>Pezizomycotina</taxon>
        <taxon>Geoglossomycetes</taxon>
        <taxon>Geoglossales</taxon>
        <taxon>Geoglossaceae</taxon>
        <taxon>Glutinoglossum</taxon>
    </lineage>
</organism>
<dbReference type="SMART" id="SM00271">
    <property type="entry name" value="DnaJ"/>
    <property type="match status" value="1"/>
</dbReference>
<keyword evidence="1" id="KW-0472">Membrane</keyword>